<protein>
    <submittedName>
        <fullName evidence="1">Uncharacterized protein</fullName>
    </submittedName>
</protein>
<accession>A0A4Z2G6W2</accession>
<gene>
    <name evidence="1" type="ORF">EYF80_040808</name>
</gene>
<evidence type="ECO:0000313" key="1">
    <source>
        <dbReference type="EMBL" id="TNN48981.1"/>
    </source>
</evidence>
<sequence length="78" mass="8767">MLSRAAAAAAPREKLYHERVADDAEGDGRRRMVTFKYREKKKKRAQGHVTRSRELCSVGVKRHGEMTGGLVTSRPDAK</sequence>
<evidence type="ECO:0000313" key="2">
    <source>
        <dbReference type="Proteomes" id="UP000314294"/>
    </source>
</evidence>
<dbReference type="EMBL" id="SRLO01000674">
    <property type="protein sequence ID" value="TNN48981.1"/>
    <property type="molecule type" value="Genomic_DNA"/>
</dbReference>
<comment type="caution">
    <text evidence="1">The sequence shown here is derived from an EMBL/GenBank/DDBJ whole genome shotgun (WGS) entry which is preliminary data.</text>
</comment>
<name>A0A4Z2G6W2_9TELE</name>
<dbReference type="Proteomes" id="UP000314294">
    <property type="component" value="Unassembled WGS sequence"/>
</dbReference>
<reference evidence="1 2" key="1">
    <citation type="submission" date="2019-03" db="EMBL/GenBank/DDBJ databases">
        <title>First draft genome of Liparis tanakae, snailfish: a comprehensive survey of snailfish specific genes.</title>
        <authorList>
            <person name="Kim W."/>
            <person name="Song I."/>
            <person name="Jeong J.-H."/>
            <person name="Kim D."/>
            <person name="Kim S."/>
            <person name="Ryu S."/>
            <person name="Song J.Y."/>
            <person name="Lee S.K."/>
        </authorList>
    </citation>
    <scope>NUCLEOTIDE SEQUENCE [LARGE SCALE GENOMIC DNA]</scope>
    <source>
        <tissue evidence="1">Muscle</tissue>
    </source>
</reference>
<keyword evidence="2" id="KW-1185">Reference proteome</keyword>
<proteinExistence type="predicted"/>
<dbReference type="AlphaFoldDB" id="A0A4Z2G6W2"/>
<organism evidence="1 2">
    <name type="scientific">Liparis tanakae</name>
    <name type="common">Tanaka's snailfish</name>
    <dbReference type="NCBI Taxonomy" id="230148"/>
    <lineage>
        <taxon>Eukaryota</taxon>
        <taxon>Metazoa</taxon>
        <taxon>Chordata</taxon>
        <taxon>Craniata</taxon>
        <taxon>Vertebrata</taxon>
        <taxon>Euteleostomi</taxon>
        <taxon>Actinopterygii</taxon>
        <taxon>Neopterygii</taxon>
        <taxon>Teleostei</taxon>
        <taxon>Neoteleostei</taxon>
        <taxon>Acanthomorphata</taxon>
        <taxon>Eupercaria</taxon>
        <taxon>Perciformes</taxon>
        <taxon>Cottioidei</taxon>
        <taxon>Cottales</taxon>
        <taxon>Liparidae</taxon>
        <taxon>Liparis</taxon>
    </lineage>
</organism>